<dbReference type="PANTHER" id="PTHR33619">
    <property type="entry name" value="POLYSACCHARIDE EXPORT PROTEIN GFCE-RELATED"/>
    <property type="match status" value="1"/>
</dbReference>
<evidence type="ECO:0000256" key="5">
    <source>
        <dbReference type="ARBA" id="ARBA00022597"/>
    </source>
</evidence>
<evidence type="ECO:0000259" key="16">
    <source>
        <dbReference type="Pfam" id="PF02563"/>
    </source>
</evidence>
<dbReference type="InterPro" id="IPR049712">
    <property type="entry name" value="Poly_export"/>
</dbReference>
<protein>
    <submittedName>
        <fullName evidence="18">Polysaccharide biosynthesis/export family protein</fullName>
    </submittedName>
</protein>
<feature type="domain" description="Polysaccharide export protein N-terminal" evidence="16">
    <location>
        <begin position="84"/>
        <end position="176"/>
    </location>
</feature>
<dbReference type="PANTHER" id="PTHR33619:SF3">
    <property type="entry name" value="POLYSACCHARIDE EXPORT PROTEIN GFCE-RELATED"/>
    <property type="match status" value="1"/>
</dbReference>
<organism evidence="18 19">
    <name type="scientific">Keguizhuia sedimenti</name>
    <dbReference type="NCBI Taxonomy" id="3064264"/>
    <lineage>
        <taxon>Bacteria</taxon>
        <taxon>Pseudomonadati</taxon>
        <taxon>Pseudomonadota</taxon>
        <taxon>Betaproteobacteria</taxon>
        <taxon>Burkholderiales</taxon>
        <taxon>Oxalobacteraceae</taxon>
        <taxon>Keguizhuia</taxon>
    </lineage>
</organism>
<keyword evidence="19" id="KW-1185">Reference proteome</keyword>
<feature type="domain" description="SLBB" evidence="17">
    <location>
        <begin position="267"/>
        <end position="349"/>
    </location>
</feature>
<evidence type="ECO:0000256" key="8">
    <source>
        <dbReference type="ARBA" id="ARBA00023047"/>
    </source>
</evidence>
<evidence type="ECO:0000256" key="15">
    <source>
        <dbReference type="SAM" id="SignalP"/>
    </source>
</evidence>
<proteinExistence type="inferred from homology"/>
<evidence type="ECO:0000256" key="11">
    <source>
        <dbReference type="ARBA" id="ARBA00023136"/>
    </source>
</evidence>
<gene>
    <name evidence="18" type="ORF">Q8A64_05695</name>
</gene>
<feature type="chain" id="PRO_5045291273" evidence="15">
    <location>
        <begin position="33"/>
        <end position="379"/>
    </location>
</feature>
<keyword evidence="4" id="KW-1134">Transmembrane beta strand</keyword>
<evidence type="ECO:0000256" key="6">
    <source>
        <dbReference type="ARBA" id="ARBA00022692"/>
    </source>
</evidence>
<evidence type="ECO:0000256" key="14">
    <source>
        <dbReference type="ARBA" id="ARBA00023288"/>
    </source>
</evidence>
<evidence type="ECO:0000256" key="4">
    <source>
        <dbReference type="ARBA" id="ARBA00022452"/>
    </source>
</evidence>
<dbReference type="Proteomes" id="UP001225596">
    <property type="component" value="Unassembled WGS sequence"/>
</dbReference>
<keyword evidence="6" id="KW-0812">Transmembrane</keyword>
<keyword evidence="11" id="KW-0472">Membrane</keyword>
<evidence type="ECO:0000256" key="10">
    <source>
        <dbReference type="ARBA" id="ARBA00023114"/>
    </source>
</evidence>
<keyword evidence="9" id="KW-0406">Ion transport</keyword>
<evidence type="ECO:0000256" key="12">
    <source>
        <dbReference type="ARBA" id="ARBA00023139"/>
    </source>
</evidence>
<sequence length="379" mass="40355">MKIIPVNTSSGIRIKRILSAAFLPFLTACAFAPGMRLDQAAPAEAGAVQETPDIQLITPALIQSEKALKASQAGQDISPLFSAAAPYTIGPGDILSILVWDHPELSVASVPVQSLAANGTNFVQTPAGFVVDHQGMVQFPFVGLLKLSGLTAVEARNLLADKLIAKIKKPDITLRVQSFRSQRIFVDGEVKAPGNQIIDDVPMTLLEGLTRAGGFLPTSDQSDVLVIRNGVTYRVNIPALVQKGVDPARIMLAHGDVVRVSAKEENKVYVLGEVGEAKALVMNHGRLTLNQALGEARGISPLSGEPTQVYVIRNSGTHNPLVYNLDAKSPVALALADQFELHPRDVVYVDTASIARFSRVVNLLVPGSNALTGTLNATR</sequence>
<evidence type="ECO:0000256" key="3">
    <source>
        <dbReference type="ARBA" id="ARBA00022448"/>
    </source>
</evidence>
<keyword evidence="13" id="KW-0998">Cell outer membrane</keyword>
<evidence type="ECO:0000259" key="17">
    <source>
        <dbReference type="Pfam" id="PF22461"/>
    </source>
</evidence>
<comment type="similarity">
    <text evidence="2">Belongs to the BexD/CtrA/VexA family.</text>
</comment>
<keyword evidence="8" id="KW-0625">Polysaccharide transport</keyword>
<feature type="domain" description="SLBB" evidence="17">
    <location>
        <begin position="182"/>
        <end position="260"/>
    </location>
</feature>
<evidence type="ECO:0000256" key="13">
    <source>
        <dbReference type="ARBA" id="ARBA00023237"/>
    </source>
</evidence>
<dbReference type="Gene3D" id="3.10.560.10">
    <property type="entry name" value="Outer membrane lipoprotein wza domain like"/>
    <property type="match status" value="2"/>
</dbReference>
<reference evidence="18 19" key="1">
    <citation type="submission" date="2023-08" db="EMBL/GenBank/DDBJ databases">
        <title>Oxalobacteraceae gen .nov., isolated from river sludge outside the plant.</title>
        <authorList>
            <person name="Zhao S.Y."/>
        </authorList>
    </citation>
    <scope>NUCLEOTIDE SEQUENCE [LARGE SCALE GENOMIC DNA]</scope>
    <source>
        <strain evidence="18 19">R-40</strain>
    </source>
</reference>
<keyword evidence="12" id="KW-0564">Palmitate</keyword>
<evidence type="ECO:0000313" key="18">
    <source>
        <dbReference type="EMBL" id="MDQ9169902.1"/>
    </source>
</evidence>
<evidence type="ECO:0000256" key="2">
    <source>
        <dbReference type="ARBA" id="ARBA00009450"/>
    </source>
</evidence>
<comment type="caution">
    <text evidence="18">The sequence shown here is derived from an EMBL/GenBank/DDBJ whole genome shotgun (WGS) entry which is preliminary data.</text>
</comment>
<dbReference type="EMBL" id="JAUYVH010000002">
    <property type="protein sequence ID" value="MDQ9169902.1"/>
    <property type="molecule type" value="Genomic_DNA"/>
</dbReference>
<keyword evidence="5" id="KW-0762">Sugar transport</keyword>
<comment type="subcellular location">
    <subcellularLocation>
        <location evidence="1">Cell outer membrane</location>
        <topology evidence="1">Multi-pass membrane protein</topology>
    </subcellularLocation>
</comment>
<keyword evidence="7 15" id="KW-0732">Signal</keyword>
<dbReference type="InterPro" id="IPR003715">
    <property type="entry name" value="Poly_export_N"/>
</dbReference>
<dbReference type="RefSeq" id="WP_338435825.1">
    <property type="nucleotide sequence ID" value="NZ_JAUYVH010000002.1"/>
</dbReference>
<keyword evidence="14" id="KW-0449">Lipoprotein</keyword>
<evidence type="ECO:0000256" key="7">
    <source>
        <dbReference type="ARBA" id="ARBA00022729"/>
    </source>
</evidence>
<evidence type="ECO:0000256" key="1">
    <source>
        <dbReference type="ARBA" id="ARBA00004571"/>
    </source>
</evidence>
<evidence type="ECO:0000313" key="19">
    <source>
        <dbReference type="Proteomes" id="UP001225596"/>
    </source>
</evidence>
<dbReference type="Pfam" id="PF02563">
    <property type="entry name" value="Poly_export"/>
    <property type="match status" value="1"/>
</dbReference>
<dbReference type="Pfam" id="PF22461">
    <property type="entry name" value="SLBB_2"/>
    <property type="match status" value="2"/>
</dbReference>
<dbReference type="Gene3D" id="3.30.1950.10">
    <property type="entry name" value="wza like domain"/>
    <property type="match status" value="1"/>
</dbReference>
<accession>A0ABU1BLY7</accession>
<keyword evidence="10" id="KW-0626">Porin</keyword>
<keyword evidence="3" id="KW-0813">Transport</keyword>
<evidence type="ECO:0000256" key="9">
    <source>
        <dbReference type="ARBA" id="ARBA00023065"/>
    </source>
</evidence>
<dbReference type="InterPro" id="IPR054765">
    <property type="entry name" value="SLBB_dom"/>
</dbReference>
<feature type="signal peptide" evidence="15">
    <location>
        <begin position="1"/>
        <end position="32"/>
    </location>
</feature>
<dbReference type="PROSITE" id="PS51257">
    <property type="entry name" value="PROKAR_LIPOPROTEIN"/>
    <property type="match status" value="1"/>
</dbReference>
<name>A0ABU1BLY7_9BURK</name>